<reference evidence="1" key="1">
    <citation type="journal article" date="2023" name="Insect Mol. Biol.">
        <title>Genome sequencing provides insights into the evolution of gene families encoding plant cell wall-degrading enzymes in longhorned beetles.</title>
        <authorList>
            <person name="Shin N.R."/>
            <person name="Okamura Y."/>
            <person name="Kirsch R."/>
            <person name="Pauchet Y."/>
        </authorList>
    </citation>
    <scope>NUCLEOTIDE SEQUENCE</scope>
    <source>
        <strain evidence="1">MMC_N1</strain>
    </source>
</reference>
<organism evidence="1 2">
    <name type="scientific">Molorchus minor</name>
    <dbReference type="NCBI Taxonomy" id="1323400"/>
    <lineage>
        <taxon>Eukaryota</taxon>
        <taxon>Metazoa</taxon>
        <taxon>Ecdysozoa</taxon>
        <taxon>Arthropoda</taxon>
        <taxon>Hexapoda</taxon>
        <taxon>Insecta</taxon>
        <taxon>Pterygota</taxon>
        <taxon>Neoptera</taxon>
        <taxon>Endopterygota</taxon>
        <taxon>Coleoptera</taxon>
        <taxon>Polyphaga</taxon>
        <taxon>Cucujiformia</taxon>
        <taxon>Chrysomeloidea</taxon>
        <taxon>Cerambycidae</taxon>
        <taxon>Lamiinae</taxon>
        <taxon>Monochamini</taxon>
        <taxon>Molorchus</taxon>
    </lineage>
</organism>
<evidence type="ECO:0000313" key="1">
    <source>
        <dbReference type="EMBL" id="KAJ8983130.1"/>
    </source>
</evidence>
<comment type="caution">
    <text evidence="1">The sequence shown here is derived from an EMBL/GenBank/DDBJ whole genome shotgun (WGS) entry which is preliminary data.</text>
</comment>
<keyword evidence="2" id="KW-1185">Reference proteome</keyword>
<name>A0ABQ9JYQ9_9CUCU</name>
<dbReference type="EMBL" id="JAPWTJ010000093">
    <property type="protein sequence ID" value="KAJ8983130.1"/>
    <property type="molecule type" value="Genomic_DNA"/>
</dbReference>
<sequence length="239" mass="25946">MRIKIVGISPPLGEDVYNPQSHHLDPSVNSAQCIIDSFVFRIPGITAVVDTYADKVLANIKQLILSNGLDPVTLPNNTLNLIPAGQVILSNGSLEDTSSISRNGNATVSYSSSTKTLVLYVPIKFDSLMFTYDYLTKIFLLSVDGQIIGKVEKLRINVQLSFNFTSYNATLDNFDITNTGNLSLSFRGNVLTDWLANILTTVVTTFLHPVIIGVIQSIVKGGLQAAVDAVNNFIHGISE</sequence>
<proteinExistence type="predicted"/>
<dbReference type="Pfam" id="PF16984">
    <property type="entry name" value="Grp7_allergen"/>
    <property type="match status" value="1"/>
</dbReference>
<accession>A0ABQ9JYQ9</accession>
<protein>
    <recommendedName>
        <fullName evidence="3">Lipid-binding serum glycoprotein N-terminal domain-containing protein</fullName>
    </recommendedName>
</protein>
<evidence type="ECO:0000313" key="2">
    <source>
        <dbReference type="Proteomes" id="UP001162164"/>
    </source>
</evidence>
<dbReference type="Gene3D" id="3.15.10.50">
    <property type="match status" value="1"/>
</dbReference>
<gene>
    <name evidence="1" type="ORF">NQ317_014705</name>
</gene>
<dbReference type="InterPro" id="IPR038602">
    <property type="entry name" value="Mite_allergen_7_sf"/>
</dbReference>
<dbReference type="Proteomes" id="UP001162164">
    <property type="component" value="Unassembled WGS sequence"/>
</dbReference>
<evidence type="ECO:0008006" key="3">
    <source>
        <dbReference type="Google" id="ProtNLM"/>
    </source>
</evidence>
<dbReference type="InterPro" id="IPR020234">
    <property type="entry name" value="Mite_allergen_group-7"/>
</dbReference>